<dbReference type="NCBIfam" id="TIGR01845">
    <property type="entry name" value="outer_NodT"/>
    <property type="match status" value="1"/>
</dbReference>
<organism evidence="5 6">
    <name type="scientific">Roseateles aquatilis</name>
    <dbReference type="NCBI Taxonomy" id="431061"/>
    <lineage>
        <taxon>Bacteria</taxon>
        <taxon>Pseudomonadati</taxon>
        <taxon>Pseudomonadota</taxon>
        <taxon>Betaproteobacteria</taxon>
        <taxon>Burkholderiales</taxon>
        <taxon>Sphaerotilaceae</taxon>
        <taxon>Roseateles</taxon>
    </lineage>
</organism>
<evidence type="ECO:0000256" key="1">
    <source>
        <dbReference type="ARBA" id="ARBA00007613"/>
    </source>
</evidence>
<reference evidence="5 6" key="1">
    <citation type="journal article" date="2008" name="Int. J. Syst. Evol. Microbiol.">
        <title>Description of Roseateles aquatilis sp. nov. and Roseateles terrae sp. nov., in the class Betaproteobacteria, and emended description of the genus Roseateles.</title>
        <authorList>
            <person name="Gomila M."/>
            <person name="Bowien B."/>
            <person name="Falsen E."/>
            <person name="Moore E.R."/>
            <person name="Lalucat J."/>
        </authorList>
    </citation>
    <scope>NUCLEOTIDE SEQUENCE [LARGE SCALE GENOMIC DNA]</scope>
    <source>
        <strain evidence="5 6">CCUG 48205</strain>
    </source>
</reference>
<comment type="similarity">
    <text evidence="1 2">Belongs to the outer membrane factor (OMF) (TC 1.B.17) family.</text>
</comment>
<dbReference type="EMBL" id="NIOF01000001">
    <property type="protein sequence ID" value="OWQ93094.1"/>
    <property type="molecule type" value="Genomic_DNA"/>
</dbReference>
<evidence type="ECO:0000313" key="5">
    <source>
        <dbReference type="EMBL" id="OWQ93094.1"/>
    </source>
</evidence>
<dbReference type="Proteomes" id="UP000197468">
    <property type="component" value="Unassembled WGS sequence"/>
</dbReference>
<evidence type="ECO:0008006" key="7">
    <source>
        <dbReference type="Google" id="ProtNLM"/>
    </source>
</evidence>
<dbReference type="Pfam" id="PF02321">
    <property type="entry name" value="OEP"/>
    <property type="match status" value="2"/>
</dbReference>
<dbReference type="GO" id="GO:0015562">
    <property type="term" value="F:efflux transmembrane transporter activity"/>
    <property type="evidence" value="ECO:0007669"/>
    <property type="project" value="InterPro"/>
</dbReference>
<dbReference type="InterPro" id="IPR003423">
    <property type="entry name" value="OMP_efflux"/>
</dbReference>
<name>A0A246JKB7_9BURK</name>
<comment type="caution">
    <text evidence="5">The sequence shown here is derived from an EMBL/GenBank/DDBJ whole genome shotgun (WGS) entry which is preliminary data.</text>
</comment>
<keyword evidence="2" id="KW-0472">Membrane</keyword>
<gene>
    <name evidence="5" type="ORF">CDN99_00895</name>
</gene>
<protein>
    <recommendedName>
        <fullName evidence="7">Transporter</fullName>
    </recommendedName>
</protein>
<dbReference type="Gene3D" id="2.20.200.10">
    <property type="entry name" value="Outer membrane efflux proteins (OEP)"/>
    <property type="match status" value="1"/>
</dbReference>
<keyword evidence="3" id="KW-0175">Coiled coil</keyword>
<keyword evidence="6" id="KW-1185">Reference proteome</keyword>
<keyword evidence="2" id="KW-0449">Lipoprotein</keyword>
<dbReference type="GO" id="GO:0005886">
    <property type="term" value="C:plasma membrane"/>
    <property type="evidence" value="ECO:0007669"/>
    <property type="project" value="UniProtKB-SubCell"/>
</dbReference>
<keyword evidence="2" id="KW-0812">Transmembrane</keyword>
<dbReference type="InterPro" id="IPR010131">
    <property type="entry name" value="MdtP/NodT-like"/>
</dbReference>
<keyword evidence="2" id="KW-0564">Palmitate</keyword>
<feature type="coiled-coil region" evidence="3">
    <location>
        <begin position="550"/>
        <end position="615"/>
    </location>
</feature>
<feature type="region of interest" description="Disordered" evidence="4">
    <location>
        <begin position="105"/>
        <end position="131"/>
    </location>
</feature>
<evidence type="ECO:0000256" key="3">
    <source>
        <dbReference type="SAM" id="Coils"/>
    </source>
</evidence>
<dbReference type="Gene3D" id="1.20.1600.10">
    <property type="entry name" value="Outer membrane efflux proteins (OEP)"/>
    <property type="match status" value="1"/>
</dbReference>
<evidence type="ECO:0000256" key="4">
    <source>
        <dbReference type="SAM" id="MobiDB-lite"/>
    </source>
</evidence>
<dbReference type="PANTHER" id="PTHR30203">
    <property type="entry name" value="OUTER MEMBRANE CATION EFFLUX PROTEIN"/>
    <property type="match status" value="1"/>
</dbReference>
<feature type="region of interest" description="Disordered" evidence="4">
    <location>
        <begin position="1"/>
        <end position="33"/>
    </location>
</feature>
<sequence length="633" mass="65917">MTNSQRALRPSAKAGPEAPHTLTQIVTPGPASADSARRTIQIAGATIACSAVSGALRPSAEAGPEAPHTLTQIATPGPASADSARRTIQIAGATIASFAASGALRPSAEAGPGAPHTLTQIVTPGPASADSARRTIQAAGARSARSARSARMTSGTGRFLPGLLPLLLGLSACGSLVPANDAPKPPMREAFRGVAAAGGASSPTSTASGPTAAAVDAAAVAVHDWSGFFADPRLNQVVGIALGQNRSLRASAAAVERVRAQYRIVAANDLPQIGLGASATRQRTTGAQGATTTYGVNLGLASYEIDLFDRLGSLEGAALARFLAQEETQRSTRLSLVAEVANAWLALAAERQRLALALELRDSQQRTLALAERRYQLGAASGLDRSRARAAFESARGDAARIVGTVTQARLTLELLAGQPLPDEMLPGEQDTTAATALPEIPAGLPAEVLLQRPDLRAAEQRLQAAAFDVGAARAARFPRLTLTASAGTRSPELDGLFKSGSGVWSLVPQIDLPIFDGGARRAQVQVSEATRREAMASYELSLQSAFREVADALAVRDQLAERLDAQQAQVEAARQAFRLAEQSYRLGGFSQLELLDAQRQLATARQVLVTLRQTEQVNRVELLRALGGRWGS</sequence>
<evidence type="ECO:0000313" key="6">
    <source>
        <dbReference type="Proteomes" id="UP000197468"/>
    </source>
</evidence>
<comment type="subcellular location">
    <subcellularLocation>
        <location evidence="2">Cell membrane</location>
        <topology evidence="2">Lipid-anchor</topology>
    </subcellularLocation>
</comment>
<proteinExistence type="inferred from homology"/>
<evidence type="ECO:0000256" key="2">
    <source>
        <dbReference type="RuleBase" id="RU362097"/>
    </source>
</evidence>
<dbReference type="SUPFAM" id="SSF56954">
    <property type="entry name" value="Outer membrane efflux proteins (OEP)"/>
    <property type="match status" value="1"/>
</dbReference>
<dbReference type="PANTHER" id="PTHR30203:SF32">
    <property type="entry name" value="CATION EFFLUX SYSTEM PROTEIN CUSC"/>
    <property type="match status" value="1"/>
</dbReference>
<dbReference type="AlphaFoldDB" id="A0A246JKB7"/>
<keyword evidence="2" id="KW-1134">Transmembrane beta strand</keyword>
<accession>A0A246JKB7</accession>